<evidence type="ECO:0000313" key="2">
    <source>
        <dbReference type="EMBL" id="AHF08613.1"/>
    </source>
</evidence>
<dbReference type="Gene3D" id="1.10.150.20">
    <property type="entry name" value="5' to 3' exonuclease, C-terminal subdomain"/>
    <property type="match status" value="1"/>
</dbReference>
<reference evidence="2 3" key="1">
    <citation type="submission" date="2013-12" db="EMBL/GenBank/DDBJ databases">
        <authorList>
            <consortium name="DOE Joint Genome Institute"/>
            <person name="Smidt H."/>
            <person name="Huntemann M."/>
            <person name="Han J."/>
            <person name="Chen A."/>
            <person name="Kyrpides N."/>
            <person name="Mavromatis K."/>
            <person name="Markowitz V."/>
            <person name="Palaniappan K."/>
            <person name="Ivanova N."/>
            <person name="Schaumberg A."/>
            <person name="Pati A."/>
            <person name="Liolios K."/>
            <person name="Nordberg H.P."/>
            <person name="Cantor M.N."/>
            <person name="Hua S.X."/>
            <person name="Woyke T."/>
        </authorList>
    </citation>
    <scope>NUCLEOTIDE SEQUENCE [LARGE SCALE GENOMIC DNA]</scope>
    <source>
        <strain evidence="3">DSM 15288</strain>
    </source>
</reference>
<gene>
    <name evidence="2" type="ORF">DESME_09620</name>
</gene>
<evidence type="ECO:0000259" key="1">
    <source>
        <dbReference type="Pfam" id="PF03118"/>
    </source>
</evidence>
<dbReference type="GO" id="GO:0006351">
    <property type="term" value="P:DNA-templated transcription"/>
    <property type="evidence" value="ECO:0007669"/>
    <property type="project" value="InterPro"/>
</dbReference>
<dbReference type="SUPFAM" id="SSF47789">
    <property type="entry name" value="C-terminal domain of RNA polymerase alpha subunit"/>
    <property type="match status" value="1"/>
</dbReference>
<feature type="domain" description="RNA polymerase alpha subunit C-terminal" evidence="1">
    <location>
        <begin position="55"/>
        <end position="107"/>
    </location>
</feature>
<dbReference type="Proteomes" id="UP000010847">
    <property type="component" value="Chromosome"/>
</dbReference>
<dbReference type="HOGENOM" id="CLU_2129414_0_0_9"/>
<proteinExistence type="predicted"/>
<dbReference type="KEGG" id="dmt:DESME_09620"/>
<dbReference type="GO" id="GO:0003677">
    <property type="term" value="F:DNA binding"/>
    <property type="evidence" value="ECO:0007669"/>
    <property type="project" value="InterPro"/>
</dbReference>
<evidence type="ECO:0000313" key="3">
    <source>
        <dbReference type="Proteomes" id="UP000010847"/>
    </source>
</evidence>
<name>W0EGG7_9FIRM</name>
<dbReference type="STRING" id="871968.DESME_09620"/>
<keyword evidence="3" id="KW-1185">Reference proteome</keyword>
<dbReference type="AlphaFoldDB" id="W0EGG7"/>
<organism evidence="2 3">
    <name type="scientific">Desulfitobacterium metallireducens DSM 15288</name>
    <dbReference type="NCBI Taxonomy" id="871968"/>
    <lineage>
        <taxon>Bacteria</taxon>
        <taxon>Bacillati</taxon>
        <taxon>Bacillota</taxon>
        <taxon>Clostridia</taxon>
        <taxon>Eubacteriales</taxon>
        <taxon>Desulfitobacteriaceae</taxon>
        <taxon>Desulfitobacterium</taxon>
    </lineage>
</organism>
<dbReference type="EMBL" id="CP007032">
    <property type="protein sequence ID" value="AHF08613.1"/>
    <property type="molecule type" value="Genomic_DNA"/>
</dbReference>
<accession>W0EGG7</accession>
<sequence>MGLVEEDNEWEESCSMVIEGKATRFICDLCQKEYSTREAAEKCQEWCQRFVDSPNLTNLKLSPRVFNALYRAKIYTVSDLKKHSEEELLVIEGFGRKSVLEVREKLKQYEEVL</sequence>
<dbReference type="Pfam" id="PF03118">
    <property type="entry name" value="RNA_pol_A_CTD"/>
    <property type="match status" value="1"/>
</dbReference>
<protein>
    <recommendedName>
        <fullName evidence="1">RNA polymerase alpha subunit C-terminal domain-containing protein</fullName>
    </recommendedName>
</protein>
<dbReference type="InterPro" id="IPR011260">
    <property type="entry name" value="RNAP_asu_C"/>
</dbReference>
<dbReference type="GO" id="GO:0003899">
    <property type="term" value="F:DNA-directed RNA polymerase activity"/>
    <property type="evidence" value="ECO:0007669"/>
    <property type="project" value="InterPro"/>
</dbReference>